<organism evidence="1 2">
    <name type="scientific">Panagrolaimus sp. PS1159</name>
    <dbReference type="NCBI Taxonomy" id="55785"/>
    <lineage>
        <taxon>Eukaryota</taxon>
        <taxon>Metazoa</taxon>
        <taxon>Ecdysozoa</taxon>
        <taxon>Nematoda</taxon>
        <taxon>Chromadorea</taxon>
        <taxon>Rhabditida</taxon>
        <taxon>Tylenchina</taxon>
        <taxon>Panagrolaimomorpha</taxon>
        <taxon>Panagrolaimoidea</taxon>
        <taxon>Panagrolaimidae</taxon>
        <taxon>Panagrolaimus</taxon>
    </lineage>
</organism>
<sequence length="205" mass="24038">MDSRQISPEDEEKEVMDSLQLSPEDEEKELIRYEKQLRETYERDMEAFVVQVYEEIEENKKRDIQAITDEAEILADAHRMGLCARAMDVHNDRLQQLYASMEEYYAPKFAEAKKISYCSAPGCKGERKTRCCFFAYYCSERCQKSHWSTHVKICNHTEFYSTTLHPPEKPNDPEIQVVNDNDNLLADASEGREIIDFVDENLDEK</sequence>
<dbReference type="Proteomes" id="UP000887580">
    <property type="component" value="Unplaced"/>
</dbReference>
<dbReference type="WBParaSite" id="PS1159_v2.g20300.t1">
    <property type="protein sequence ID" value="PS1159_v2.g20300.t1"/>
    <property type="gene ID" value="PS1159_v2.g20300"/>
</dbReference>
<protein>
    <submittedName>
        <fullName evidence="2">MYND-type domain-containing protein</fullName>
    </submittedName>
</protein>
<proteinExistence type="predicted"/>
<accession>A0AC35FTR4</accession>
<evidence type="ECO:0000313" key="1">
    <source>
        <dbReference type="Proteomes" id="UP000887580"/>
    </source>
</evidence>
<evidence type="ECO:0000313" key="2">
    <source>
        <dbReference type="WBParaSite" id="PS1159_v2.g20300.t1"/>
    </source>
</evidence>
<name>A0AC35FTR4_9BILA</name>
<reference evidence="2" key="1">
    <citation type="submission" date="2022-11" db="UniProtKB">
        <authorList>
            <consortium name="WormBaseParasite"/>
        </authorList>
    </citation>
    <scope>IDENTIFICATION</scope>
</reference>